<evidence type="ECO:0000313" key="1">
    <source>
        <dbReference type="EMBL" id="KQJ87167.2"/>
    </source>
</evidence>
<dbReference type="Proteomes" id="UP000008810">
    <property type="component" value="Chromosome 4"/>
</dbReference>
<name>A0A0Q3EHG1_BRADI</name>
<reference evidence="1" key="2">
    <citation type="submission" date="2017-06" db="EMBL/GenBank/DDBJ databases">
        <title>WGS assembly of Brachypodium distachyon.</title>
        <authorList>
            <consortium name="The International Brachypodium Initiative"/>
            <person name="Lucas S."/>
            <person name="Harmon-Smith M."/>
            <person name="Lail K."/>
            <person name="Tice H."/>
            <person name="Grimwood J."/>
            <person name="Bruce D."/>
            <person name="Barry K."/>
            <person name="Shu S."/>
            <person name="Lindquist E."/>
            <person name="Wang M."/>
            <person name="Pitluck S."/>
            <person name="Vogel J.P."/>
            <person name="Garvin D.F."/>
            <person name="Mockler T.C."/>
            <person name="Schmutz J."/>
            <person name="Rokhsar D."/>
            <person name="Bevan M.W."/>
        </authorList>
    </citation>
    <scope>NUCLEOTIDE SEQUENCE</scope>
    <source>
        <strain evidence="1">Bd21</strain>
    </source>
</reference>
<dbReference type="AlphaFoldDB" id="A0A0Q3EHG1"/>
<dbReference type="PANTHER" id="PTHR34835">
    <property type="entry name" value="OS07G0283600 PROTEIN-RELATED"/>
    <property type="match status" value="1"/>
</dbReference>
<dbReference type="EnsemblPlants" id="KQJ87167">
    <property type="protein sequence ID" value="KQJ87167"/>
    <property type="gene ID" value="BRADI_4g09540v3"/>
</dbReference>
<evidence type="ECO:0000313" key="3">
    <source>
        <dbReference type="Proteomes" id="UP000008810"/>
    </source>
</evidence>
<evidence type="ECO:0008006" key="4">
    <source>
        <dbReference type="Google" id="ProtNLM"/>
    </source>
</evidence>
<dbReference type="GeneID" id="104584887"/>
<gene>
    <name evidence="2" type="primary">LOC104584887</name>
    <name evidence="1" type="ORF">BRADI_4g09540v3</name>
</gene>
<reference evidence="1 2" key="1">
    <citation type="journal article" date="2010" name="Nature">
        <title>Genome sequencing and analysis of the model grass Brachypodium distachyon.</title>
        <authorList>
            <consortium name="International Brachypodium Initiative"/>
        </authorList>
    </citation>
    <scope>NUCLEOTIDE SEQUENCE [LARGE SCALE GENOMIC DNA]</scope>
    <source>
        <strain evidence="1">Bd21</strain>
        <strain evidence="2">cv. Bd21</strain>
    </source>
</reference>
<dbReference type="ExpressionAtlas" id="A0A0Q3EHG1">
    <property type="expression patterns" value="differential"/>
</dbReference>
<dbReference type="Gramene" id="KQJ87167">
    <property type="protein sequence ID" value="KQJ87167"/>
    <property type="gene ID" value="BRADI_4g09540v3"/>
</dbReference>
<accession>A0A0Q3EHG1</accession>
<protein>
    <recommendedName>
        <fullName evidence="4">Aminotransferase-like plant mobile domain-containing protein</fullName>
    </recommendedName>
</protein>
<dbReference type="OrthoDB" id="669288at2759"/>
<reference evidence="2" key="3">
    <citation type="submission" date="2018-08" db="UniProtKB">
        <authorList>
            <consortium name="EnsemblPlants"/>
        </authorList>
    </citation>
    <scope>IDENTIFICATION</scope>
    <source>
        <strain evidence="2">cv. Bd21</strain>
    </source>
</reference>
<proteinExistence type="predicted"/>
<dbReference type="RefSeq" id="XP_024310912.1">
    <property type="nucleotide sequence ID" value="XM_024455144.1"/>
</dbReference>
<keyword evidence="3" id="KW-1185">Reference proteome</keyword>
<evidence type="ECO:0000313" key="2">
    <source>
        <dbReference type="EnsemblPlants" id="KQJ87167"/>
    </source>
</evidence>
<organism evidence="1">
    <name type="scientific">Brachypodium distachyon</name>
    <name type="common">Purple false brome</name>
    <name type="synonym">Trachynia distachya</name>
    <dbReference type="NCBI Taxonomy" id="15368"/>
    <lineage>
        <taxon>Eukaryota</taxon>
        <taxon>Viridiplantae</taxon>
        <taxon>Streptophyta</taxon>
        <taxon>Embryophyta</taxon>
        <taxon>Tracheophyta</taxon>
        <taxon>Spermatophyta</taxon>
        <taxon>Magnoliopsida</taxon>
        <taxon>Liliopsida</taxon>
        <taxon>Poales</taxon>
        <taxon>Poaceae</taxon>
        <taxon>BOP clade</taxon>
        <taxon>Pooideae</taxon>
        <taxon>Stipodae</taxon>
        <taxon>Brachypodieae</taxon>
        <taxon>Brachypodium</taxon>
    </lineage>
</organism>
<dbReference type="EMBL" id="CM000883">
    <property type="protein sequence ID" value="KQJ87167.2"/>
    <property type="molecule type" value="Genomic_DNA"/>
</dbReference>
<dbReference type="PANTHER" id="PTHR34835:SF83">
    <property type="entry name" value="OS09G0105200 PROTEIN"/>
    <property type="match status" value="1"/>
</dbReference>
<sequence>MVRKRDDVDLGEEHIKHVAIRNRASPFGLTKLYKHFNAAQKLDIRNMEFTPFLHINTTKLHNKVTDWLASCYDSSARYLLIPAKGRIPMTEGSVYNALGCPRGELPVPYRVDKDIEARLAPQMFPGVDLSKAPLHSQVNTMLKDMTESGNRFKRLALMYIMSTILAPTTSTRISNRCYPVLDDIANVHNYNFCKFVLDQLHENLSKKKLNKGCRLYLMLLYVDSLDISELGLDLPAAPFGVTAWTNSLIDEVLKAGTKEDGSFGKLQLISDHAVNYSYFGGPDQFSKWINMNSHPDIEPKERKKVETLMGQFASGMTCLLANLVQGWTGLTPP</sequence>